<dbReference type="AlphaFoldDB" id="A0A418QN81"/>
<dbReference type="Proteomes" id="UP000284250">
    <property type="component" value="Unassembled WGS sequence"/>
</dbReference>
<reference evidence="1 2" key="1">
    <citation type="submission" date="2018-09" db="EMBL/GenBank/DDBJ databases">
        <authorList>
            <person name="Zeman M."/>
            <person name="Pardy F."/>
        </authorList>
    </citation>
    <scope>NUCLEOTIDE SEQUENCE [LARGE SCALE GENOMIC DNA]</scope>
    <source>
        <strain evidence="1 2">CCM 8852</strain>
    </source>
</reference>
<reference evidence="1 2" key="2">
    <citation type="submission" date="2019-01" db="EMBL/GenBank/DDBJ databases">
        <title>Hymenobacter humicola sp. nov., isolated from soils in Antarctica.</title>
        <authorList>
            <person name="Sedlacek I."/>
            <person name="Holochova P."/>
            <person name="Kralova S."/>
            <person name="Pantucek R."/>
            <person name="Stankova E."/>
            <person name="Vrbovska V."/>
            <person name="Kristofova L."/>
            <person name="Svec P."/>
            <person name="Busse H.-J."/>
        </authorList>
    </citation>
    <scope>NUCLEOTIDE SEQUENCE [LARGE SCALE GENOMIC DNA]</scope>
    <source>
        <strain evidence="1 2">CCM 8852</strain>
    </source>
</reference>
<name>A0A418QN81_9BACT</name>
<proteinExistence type="predicted"/>
<protein>
    <submittedName>
        <fullName evidence="1">Uncharacterized protein</fullName>
    </submittedName>
</protein>
<gene>
    <name evidence="1" type="ORF">D0T11_18160</name>
</gene>
<accession>A0A418QN81</accession>
<comment type="caution">
    <text evidence="1">The sequence shown here is derived from an EMBL/GenBank/DDBJ whole genome shotgun (WGS) entry which is preliminary data.</text>
</comment>
<organism evidence="1 2">
    <name type="scientific">Hymenobacter rubripertinctus</name>
    <dbReference type="NCBI Taxonomy" id="2029981"/>
    <lineage>
        <taxon>Bacteria</taxon>
        <taxon>Pseudomonadati</taxon>
        <taxon>Bacteroidota</taxon>
        <taxon>Cytophagia</taxon>
        <taxon>Cytophagales</taxon>
        <taxon>Hymenobacteraceae</taxon>
        <taxon>Hymenobacter</taxon>
    </lineage>
</organism>
<evidence type="ECO:0000313" key="2">
    <source>
        <dbReference type="Proteomes" id="UP000284250"/>
    </source>
</evidence>
<evidence type="ECO:0000313" key="1">
    <source>
        <dbReference type="EMBL" id="RIY06675.1"/>
    </source>
</evidence>
<dbReference type="EMBL" id="QYCN01000037">
    <property type="protein sequence ID" value="RIY06675.1"/>
    <property type="molecule type" value="Genomic_DNA"/>
</dbReference>
<keyword evidence="2" id="KW-1185">Reference proteome</keyword>
<sequence>MALRLGGQRVVALLHGRDGSVEQGHLGVNLVGVHGGQEGGRAAAVGAALLQLGLLVSGRQQLVLVAAAVGGREIGAGQLVGEVANLAGGRGQAGSHRNLGAAVAAVLEGQVLVAVLVAVDFGFQAGLGLQALRPVFEGVHIVRHN</sequence>